<evidence type="ECO:0000259" key="5">
    <source>
        <dbReference type="Pfam" id="PF00251"/>
    </source>
</evidence>
<dbReference type="GO" id="GO:0005987">
    <property type="term" value="P:sucrose catabolic process"/>
    <property type="evidence" value="ECO:0007669"/>
    <property type="project" value="TreeGrafter"/>
</dbReference>
<dbReference type="Proteomes" id="UP000237144">
    <property type="component" value="Unassembled WGS sequence"/>
</dbReference>
<dbReference type="FunFam" id="2.115.10.20:FF:000002">
    <property type="entry name" value="Invertase 2"/>
    <property type="match status" value="1"/>
</dbReference>
<dbReference type="InterPro" id="IPR018053">
    <property type="entry name" value="Glyco_hydro_32_AS"/>
</dbReference>
<accession>A0A2S5B6I2</accession>
<evidence type="ECO:0000256" key="1">
    <source>
        <dbReference type="ARBA" id="ARBA00009902"/>
    </source>
</evidence>
<dbReference type="InterPro" id="IPR001362">
    <property type="entry name" value="Glyco_hydro_32"/>
</dbReference>
<proteinExistence type="inferred from homology"/>
<dbReference type="EMBL" id="PJQD01000050">
    <property type="protein sequence ID" value="POY72394.1"/>
    <property type="molecule type" value="Genomic_DNA"/>
</dbReference>
<dbReference type="InterPro" id="IPR013148">
    <property type="entry name" value="Glyco_hydro_32_N"/>
</dbReference>
<keyword evidence="4" id="KW-0732">Signal</keyword>
<dbReference type="PROSITE" id="PS00609">
    <property type="entry name" value="GLYCOSYL_HYDROL_F32"/>
    <property type="match status" value="1"/>
</dbReference>
<feature type="domain" description="Glycosyl hydrolase family 32 N-terminal" evidence="5">
    <location>
        <begin position="168"/>
        <end position="463"/>
    </location>
</feature>
<dbReference type="Gene3D" id="2.115.10.20">
    <property type="entry name" value="Glycosyl hydrolase domain, family 43"/>
    <property type="match status" value="1"/>
</dbReference>
<protein>
    <submittedName>
        <fullName evidence="6">Putative Inulinase</fullName>
    </submittedName>
</protein>
<keyword evidence="3" id="KW-0326">Glycosidase</keyword>
<evidence type="ECO:0000256" key="2">
    <source>
        <dbReference type="ARBA" id="ARBA00022801"/>
    </source>
</evidence>
<dbReference type="SMART" id="SM00640">
    <property type="entry name" value="Glyco_32"/>
    <property type="match status" value="1"/>
</dbReference>
<evidence type="ECO:0000313" key="6">
    <source>
        <dbReference type="EMBL" id="POY72394.1"/>
    </source>
</evidence>
<dbReference type="GO" id="GO:0000324">
    <property type="term" value="C:fungal-type vacuole"/>
    <property type="evidence" value="ECO:0007669"/>
    <property type="project" value="TreeGrafter"/>
</dbReference>
<sequence length="490" mass="51954">MLALLGLAAAATFASAAPAVSSLPDAAGPVTTGVFSAVSSIQSFATPLIPSGASVASGASSVFSGGIPTRSFATSVSFASSMGNMSMPTSTQNASMSSTMMMSSASMASSTATGVAGGVGGSGGANSSSSAACSTSSFPASATSLPTAAPTGQVVQGDYSGKYRPQVHFSPPKGFMNDPNGCHRDQNGTYHLYYQYNPIQYVAGNQHWGHATSQDLYNWTNQPIAIFPPNSTTQVFSGSAVLDPNNTSGFFPNQTNGVVAVYTLNSPTLQVQEIAYSRDGGYSFTPYSGNPVLDVGSNQFRDPKVFWYQDHWVMAVSYANDYTVGIFTSQNLSSWEHQSNFTHYGLLGLAYECPNLIEVPFKDDPSKSAWVMFISINPGAPLGGSVSQYFIGDFDGKEFKPYDSAMRLSDFAKDNYAGQWFADTDSGDSISIAWASNWQYTQSVPTADEGFRSAMSLPRRNYLTNLTRLGWDLVSLPYDLSPIVNTSLAS</sequence>
<dbReference type="AlphaFoldDB" id="A0A2S5B6I2"/>
<reference evidence="6 7" key="1">
    <citation type="journal article" date="2018" name="Front. Microbiol.">
        <title>Prospects for Fungal Bioremediation of Acidic Radioactive Waste Sites: Characterization and Genome Sequence of Rhodotorula taiwanensis MD1149.</title>
        <authorList>
            <person name="Tkavc R."/>
            <person name="Matrosova V.Y."/>
            <person name="Grichenko O.E."/>
            <person name="Gostincar C."/>
            <person name="Volpe R.P."/>
            <person name="Klimenkova P."/>
            <person name="Gaidamakova E.K."/>
            <person name="Zhou C.E."/>
            <person name="Stewart B.J."/>
            <person name="Lyman M.G."/>
            <person name="Malfatti S.A."/>
            <person name="Rubinfeld B."/>
            <person name="Courtot M."/>
            <person name="Singh J."/>
            <person name="Dalgard C.L."/>
            <person name="Hamilton T."/>
            <person name="Frey K.G."/>
            <person name="Gunde-Cimerman N."/>
            <person name="Dugan L."/>
            <person name="Daly M.J."/>
        </authorList>
    </citation>
    <scope>NUCLEOTIDE SEQUENCE [LARGE SCALE GENOMIC DNA]</scope>
    <source>
        <strain evidence="6 7">MD1149</strain>
    </source>
</reference>
<name>A0A2S5B6I2_9BASI</name>
<keyword evidence="7" id="KW-1185">Reference proteome</keyword>
<evidence type="ECO:0000313" key="7">
    <source>
        <dbReference type="Proteomes" id="UP000237144"/>
    </source>
</evidence>
<gene>
    <name evidence="6" type="ORF">BMF94_4698</name>
</gene>
<dbReference type="CDD" id="cd18622">
    <property type="entry name" value="GH32_Inu-like"/>
    <property type="match status" value="1"/>
</dbReference>
<dbReference type="Pfam" id="PF00251">
    <property type="entry name" value="Glyco_hydro_32N"/>
    <property type="match status" value="1"/>
</dbReference>
<dbReference type="GO" id="GO:0004575">
    <property type="term" value="F:sucrose alpha-glucosidase activity"/>
    <property type="evidence" value="ECO:0007669"/>
    <property type="project" value="TreeGrafter"/>
</dbReference>
<dbReference type="PANTHER" id="PTHR42800">
    <property type="entry name" value="EXOINULINASE INUD (AFU_ORTHOLOGUE AFUA_5G00480)"/>
    <property type="match status" value="1"/>
</dbReference>
<feature type="signal peptide" evidence="4">
    <location>
        <begin position="1"/>
        <end position="16"/>
    </location>
</feature>
<evidence type="ECO:0000256" key="4">
    <source>
        <dbReference type="SAM" id="SignalP"/>
    </source>
</evidence>
<feature type="non-terminal residue" evidence="6">
    <location>
        <position position="490"/>
    </location>
</feature>
<dbReference type="PANTHER" id="PTHR42800:SF2">
    <property type="entry name" value="INVERTASE-RELATED"/>
    <property type="match status" value="1"/>
</dbReference>
<feature type="chain" id="PRO_5015716346" evidence="4">
    <location>
        <begin position="17"/>
        <end position="490"/>
    </location>
</feature>
<organism evidence="6 7">
    <name type="scientific">Rhodotorula taiwanensis</name>
    <dbReference type="NCBI Taxonomy" id="741276"/>
    <lineage>
        <taxon>Eukaryota</taxon>
        <taxon>Fungi</taxon>
        <taxon>Dikarya</taxon>
        <taxon>Basidiomycota</taxon>
        <taxon>Pucciniomycotina</taxon>
        <taxon>Microbotryomycetes</taxon>
        <taxon>Sporidiobolales</taxon>
        <taxon>Sporidiobolaceae</taxon>
        <taxon>Rhodotorula</taxon>
    </lineage>
</organism>
<comment type="similarity">
    <text evidence="1">Belongs to the glycosyl hydrolase 32 family.</text>
</comment>
<dbReference type="STRING" id="741276.A0A2S5B6I2"/>
<dbReference type="SUPFAM" id="SSF75005">
    <property type="entry name" value="Arabinanase/levansucrase/invertase"/>
    <property type="match status" value="1"/>
</dbReference>
<keyword evidence="2" id="KW-0378">Hydrolase</keyword>
<dbReference type="InterPro" id="IPR023296">
    <property type="entry name" value="Glyco_hydro_beta-prop_sf"/>
</dbReference>
<comment type="caution">
    <text evidence="6">The sequence shown here is derived from an EMBL/GenBank/DDBJ whole genome shotgun (WGS) entry which is preliminary data.</text>
</comment>
<dbReference type="OrthoDB" id="202537at2759"/>
<evidence type="ECO:0000256" key="3">
    <source>
        <dbReference type="ARBA" id="ARBA00023295"/>
    </source>
</evidence>